<sequence>MKKLTTALVVAALALPSLGFANAAFVPPAPDIAGKAYYLLDYNSQQVLAARDPDSRIEPASLTKLMTAYLTFKALKEKRLSLEQTLTVSQRGWKTEGSRMFLDPKVPAKVDDLIKGMIVQSGNDACVTLAEAIAGSEDVFAQVMTQQAQKLGMKNTQFKNATGLPHEGHYTTVHDLGILAAALIRDFPEFYPIYSMKSFTYNNIKQPNRNLLLYRDPNVDGMKTGYTDTAGYNMVTSSHRDGRRVISVVVGTASPEARAVESSKLLNYGLQFFDTPKLYAANTRVSDVSVYKGSGNVVPVGFGSDVFATVAKGQAAKLKADMTTMQPLIAPIKAGQVVGKLTVTLDGKPLLERPVIALKAVEEGGFFSRLWDSLKLMLGWK</sequence>
<organism evidence="18 19">
    <name type="scientific">Chromobacterium phragmitis</name>
    <dbReference type="NCBI Taxonomy" id="2202141"/>
    <lineage>
        <taxon>Bacteria</taxon>
        <taxon>Pseudomonadati</taxon>
        <taxon>Pseudomonadota</taxon>
        <taxon>Betaproteobacteria</taxon>
        <taxon>Neisseriales</taxon>
        <taxon>Chromobacteriaceae</taxon>
        <taxon>Chromobacterium</taxon>
    </lineage>
</organism>
<dbReference type="GO" id="GO:0009252">
    <property type="term" value="P:peptidoglycan biosynthetic process"/>
    <property type="evidence" value="ECO:0007669"/>
    <property type="project" value="UniProtKB-UniPathway"/>
</dbReference>
<dbReference type="SUPFAM" id="SSF69189">
    <property type="entry name" value="Penicillin-binding protein associated domain"/>
    <property type="match status" value="1"/>
</dbReference>
<dbReference type="InterPro" id="IPR012907">
    <property type="entry name" value="Peptidase_S11_C"/>
</dbReference>
<proteinExistence type="inferred from homology"/>
<evidence type="ECO:0000256" key="7">
    <source>
        <dbReference type="ARBA" id="ARBA00022729"/>
    </source>
</evidence>
<dbReference type="GO" id="GO:0008360">
    <property type="term" value="P:regulation of cell shape"/>
    <property type="evidence" value="ECO:0007669"/>
    <property type="project" value="UniProtKB-KW"/>
</dbReference>
<feature type="signal peptide" evidence="16">
    <location>
        <begin position="1"/>
        <end position="23"/>
    </location>
</feature>
<name>A0A344UEZ4_9NEIS</name>
<evidence type="ECO:0000256" key="10">
    <source>
        <dbReference type="ARBA" id="ARBA00022984"/>
    </source>
</evidence>
<dbReference type="Pfam" id="PF07943">
    <property type="entry name" value="PBP5_C"/>
    <property type="match status" value="1"/>
</dbReference>
<feature type="chain" id="PRO_5016691108" description="serine-type D-Ala-D-Ala carboxypeptidase" evidence="16">
    <location>
        <begin position="24"/>
        <end position="381"/>
    </location>
</feature>
<feature type="binding site" evidence="14">
    <location>
        <position position="223"/>
    </location>
    <ligand>
        <name>substrate</name>
    </ligand>
</feature>
<evidence type="ECO:0000256" key="8">
    <source>
        <dbReference type="ARBA" id="ARBA00022801"/>
    </source>
</evidence>
<dbReference type="InterPro" id="IPR015956">
    <property type="entry name" value="Peniciliin-bd_prot_C_sf"/>
</dbReference>
<dbReference type="Pfam" id="PF00768">
    <property type="entry name" value="Peptidase_S11"/>
    <property type="match status" value="1"/>
</dbReference>
<dbReference type="PRINTS" id="PR00725">
    <property type="entry name" value="DADACBPTASE1"/>
</dbReference>
<dbReference type="EMBL" id="CP029554">
    <property type="protein sequence ID" value="AXE33842.1"/>
    <property type="molecule type" value="Genomic_DNA"/>
</dbReference>
<comment type="catalytic activity">
    <reaction evidence="12">
        <text>Preferential cleavage: (Ac)2-L-Lys-D-Ala-|-D-Ala. Also transpeptidation of peptidyl-alanyl moieties that are N-acyl substituents of D-alanine.</text>
        <dbReference type="EC" id="3.4.16.4"/>
    </reaction>
</comment>
<dbReference type="GO" id="GO:0071555">
    <property type="term" value="P:cell wall organization"/>
    <property type="evidence" value="ECO:0007669"/>
    <property type="project" value="UniProtKB-KW"/>
</dbReference>
<dbReference type="RefSeq" id="WP_114072770.1">
    <property type="nucleotide sequence ID" value="NZ_CP029554.1"/>
</dbReference>
<keyword evidence="10" id="KW-0573">Peptidoglycan synthesis</keyword>
<evidence type="ECO:0000256" key="5">
    <source>
        <dbReference type="ARBA" id="ARBA00022645"/>
    </source>
</evidence>
<gene>
    <name evidence="18" type="ORF">DK843_05665</name>
</gene>
<keyword evidence="9" id="KW-0133">Cell shape</keyword>
<evidence type="ECO:0000256" key="14">
    <source>
        <dbReference type="PIRSR" id="PIRSR618044-2"/>
    </source>
</evidence>
<dbReference type="SUPFAM" id="SSF56601">
    <property type="entry name" value="beta-lactamase/transpeptidase-like"/>
    <property type="match status" value="1"/>
</dbReference>
<comment type="pathway">
    <text evidence="2">Cell wall biogenesis; peptidoglycan biosynthesis.</text>
</comment>
<evidence type="ECO:0000256" key="12">
    <source>
        <dbReference type="ARBA" id="ARBA00034000"/>
    </source>
</evidence>
<dbReference type="EC" id="3.4.16.4" evidence="4"/>
<comment type="function">
    <text evidence="1">Removes C-terminal D-alanyl residues from sugar-peptide cell wall precursors.</text>
</comment>
<evidence type="ECO:0000256" key="11">
    <source>
        <dbReference type="ARBA" id="ARBA00023316"/>
    </source>
</evidence>
<dbReference type="PANTHER" id="PTHR21581:SF6">
    <property type="entry name" value="TRAFFICKING PROTEIN PARTICLE COMPLEX SUBUNIT 12"/>
    <property type="match status" value="1"/>
</dbReference>
<keyword evidence="7 16" id="KW-0732">Signal</keyword>
<evidence type="ECO:0000256" key="1">
    <source>
        <dbReference type="ARBA" id="ARBA00003217"/>
    </source>
</evidence>
<dbReference type="PANTHER" id="PTHR21581">
    <property type="entry name" value="D-ALANYL-D-ALANINE CARBOXYPEPTIDASE"/>
    <property type="match status" value="1"/>
</dbReference>
<reference evidence="18 19" key="1">
    <citation type="submission" date="2018-05" db="EMBL/GenBank/DDBJ databases">
        <title>Genome sequencing, assembly and analysis of the novel insecticidal bacterium, Chromobacterium phragmitis.</title>
        <authorList>
            <person name="Sparks M.E."/>
            <person name="Blackburn M.B."/>
            <person name="Gundersen-Rindal D.E."/>
        </authorList>
    </citation>
    <scope>NUCLEOTIDE SEQUENCE [LARGE SCALE GENOMIC DNA]</scope>
    <source>
        <strain evidence="18">IIBBL 274-1</strain>
    </source>
</reference>
<evidence type="ECO:0000313" key="18">
    <source>
        <dbReference type="EMBL" id="AXE33842.1"/>
    </source>
</evidence>
<dbReference type="UniPathway" id="UPA00219"/>
<feature type="active site" description="Acyl-ester intermediate" evidence="13">
    <location>
        <position position="61"/>
    </location>
</feature>
<comment type="similarity">
    <text evidence="3 15">Belongs to the peptidase S11 family.</text>
</comment>
<evidence type="ECO:0000256" key="9">
    <source>
        <dbReference type="ARBA" id="ARBA00022960"/>
    </source>
</evidence>
<dbReference type="InterPro" id="IPR001967">
    <property type="entry name" value="Peptidase_S11_N"/>
</dbReference>
<dbReference type="InterPro" id="IPR037167">
    <property type="entry name" value="Peptidase_S11_C_sf"/>
</dbReference>
<dbReference type="GO" id="GO:0006508">
    <property type="term" value="P:proteolysis"/>
    <property type="evidence" value="ECO:0007669"/>
    <property type="project" value="UniProtKB-KW"/>
</dbReference>
<dbReference type="InterPro" id="IPR018044">
    <property type="entry name" value="Peptidase_S11"/>
</dbReference>
<evidence type="ECO:0000256" key="16">
    <source>
        <dbReference type="SAM" id="SignalP"/>
    </source>
</evidence>
<protein>
    <recommendedName>
        <fullName evidence="4">serine-type D-Ala-D-Ala carboxypeptidase</fullName>
        <ecNumber evidence="4">3.4.16.4</ecNumber>
    </recommendedName>
</protein>
<dbReference type="Gene3D" id="2.60.410.10">
    <property type="entry name" value="D-Ala-D-Ala carboxypeptidase, C-terminal domain"/>
    <property type="match status" value="1"/>
</dbReference>
<keyword evidence="8" id="KW-0378">Hydrolase</keyword>
<evidence type="ECO:0000256" key="2">
    <source>
        <dbReference type="ARBA" id="ARBA00004752"/>
    </source>
</evidence>
<evidence type="ECO:0000313" key="19">
    <source>
        <dbReference type="Proteomes" id="UP000252038"/>
    </source>
</evidence>
<evidence type="ECO:0000256" key="6">
    <source>
        <dbReference type="ARBA" id="ARBA00022670"/>
    </source>
</evidence>
<accession>A0A344UEZ4</accession>
<evidence type="ECO:0000256" key="13">
    <source>
        <dbReference type="PIRSR" id="PIRSR618044-1"/>
    </source>
</evidence>
<dbReference type="SMART" id="SM00936">
    <property type="entry name" value="PBP5_C"/>
    <property type="match status" value="1"/>
</dbReference>
<keyword evidence="6" id="KW-0645">Protease</keyword>
<evidence type="ECO:0000256" key="15">
    <source>
        <dbReference type="RuleBase" id="RU004016"/>
    </source>
</evidence>
<dbReference type="GO" id="GO:0009002">
    <property type="term" value="F:serine-type D-Ala-D-Ala carboxypeptidase activity"/>
    <property type="evidence" value="ECO:0007669"/>
    <property type="project" value="UniProtKB-EC"/>
</dbReference>
<dbReference type="InterPro" id="IPR012338">
    <property type="entry name" value="Beta-lactam/transpept-like"/>
</dbReference>
<dbReference type="AlphaFoldDB" id="A0A344UEZ4"/>
<evidence type="ECO:0000259" key="17">
    <source>
        <dbReference type="SMART" id="SM00936"/>
    </source>
</evidence>
<feature type="domain" description="Peptidase S11 D-Ala-D-Ala carboxypeptidase A C-terminal" evidence="17">
    <location>
        <begin position="273"/>
        <end position="363"/>
    </location>
</feature>
<feature type="active site" evidence="13">
    <location>
        <position position="121"/>
    </location>
</feature>
<dbReference type="KEGG" id="chrb:DK843_05665"/>
<keyword evidence="11" id="KW-0961">Cell wall biogenesis/degradation</keyword>
<evidence type="ECO:0000256" key="3">
    <source>
        <dbReference type="ARBA" id="ARBA00007164"/>
    </source>
</evidence>
<keyword evidence="5" id="KW-0121">Carboxypeptidase</keyword>
<dbReference type="Proteomes" id="UP000252038">
    <property type="component" value="Chromosome"/>
</dbReference>
<evidence type="ECO:0000256" key="4">
    <source>
        <dbReference type="ARBA" id="ARBA00012448"/>
    </source>
</evidence>
<feature type="active site" description="Acyl-ester intermediate" evidence="13">
    <location>
        <position position="64"/>
    </location>
</feature>
<dbReference type="Gene3D" id="3.40.710.10">
    <property type="entry name" value="DD-peptidase/beta-lactamase superfamily"/>
    <property type="match status" value="1"/>
</dbReference>